<evidence type="ECO:0000313" key="2">
    <source>
        <dbReference type="EMBL" id="PTU73594.1"/>
    </source>
</evidence>
<proteinExistence type="predicted"/>
<dbReference type="OrthoDB" id="7031779at2"/>
<organism evidence="2 3">
    <name type="scientific">Pseudomonas mangrovi</name>
    <dbReference type="NCBI Taxonomy" id="2161748"/>
    <lineage>
        <taxon>Bacteria</taxon>
        <taxon>Pseudomonadati</taxon>
        <taxon>Pseudomonadota</taxon>
        <taxon>Gammaproteobacteria</taxon>
        <taxon>Pseudomonadales</taxon>
        <taxon>Pseudomonadaceae</taxon>
        <taxon>Pseudomonas</taxon>
    </lineage>
</organism>
<sequence length="60" mass="6394">MNKAWFYIALLGGTLGLSACEKSPEQKMEDARESAADAVDSMGDAARSSGEAARDKLNEE</sequence>
<dbReference type="EMBL" id="QASN01000020">
    <property type="protein sequence ID" value="PTU73594.1"/>
    <property type="molecule type" value="Genomic_DNA"/>
</dbReference>
<evidence type="ECO:0000313" key="3">
    <source>
        <dbReference type="Proteomes" id="UP000244064"/>
    </source>
</evidence>
<dbReference type="AlphaFoldDB" id="A0A2T5P7B2"/>
<feature type="region of interest" description="Disordered" evidence="1">
    <location>
        <begin position="24"/>
        <end position="60"/>
    </location>
</feature>
<accession>A0A2T5P7B2</accession>
<feature type="compositionally biased region" description="Basic and acidic residues" evidence="1">
    <location>
        <begin position="24"/>
        <end position="35"/>
    </location>
</feature>
<protein>
    <recommendedName>
        <fullName evidence="4">Lipoprotein</fullName>
    </recommendedName>
</protein>
<name>A0A2T5P7B2_9PSED</name>
<evidence type="ECO:0000256" key="1">
    <source>
        <dbReference type="SAM" id="MobiDB-lite"/>
    </source>
</evidence>
<reference evidence="2 3" key="1">
    <citation type="submission" date="2018-04" db="EMBL/GenBank/DDBJ databases">
        <title>Pseudomonas sp. nov., isolated from mangrove soil.</title>
        <authorList>
            <person name="Chen C."/>
        </authorList>
    </citation>
    <scope>NUCLEOTIDE SEQUENCE [LARGE SCALE GENOMIC DNA]</scope>
    <source>
        <strain evidence="2 3">TC-11</strain>
    </source>
</reference>
<comment type="caution">
    <text evidence="2">The sequence shown here is derived from an EMBL/GenBank/DDBJ whole genome shotgun (WGS) entry which is preliminary data.</text>
</comment>
<dbReference type="Proteomes" id="UP000244064">
    <property type="component" value="Unassembled WGS sequence"/>
</dbReference>
<dbReference type="PROSITE" id="PS51257">
    <property type="entry name" value="PROKAR_LIPOPROTEIN"/>
    <property type="match status" value="1"/>
</dbReference>
<gene>
    <name evidence="2" type="ORF">DBO85_14870</name>
</gene>
<dbReference type="RefSeq" id="WP_108108038.1">
    <property type="nucleotide sequence ID" value="NZ_QASN01000020.1"/>
</dbReference>
<keyword evidence="3" id="KW-1185">Reference proteome</keyword>
<evidence type="ECO:0008006" key="4">
    <source>
        <dbReference type="Google" id="ProtNLM"/>
    </source>
</evidence>